<keyword evidence="2" id="KW-0964">Secreted</keyword>
<protein>
    <recommendedName>
        <fullName evidence="2">Hydrophobin</fullName>
    </recommendedName>
</protein>
<reference evidence="4 5" key="1">
    <citation type="submission" date="2016-12" db="EMBL/GenBank/DDBJ databases">
        <title>The genomes of Aspergillus section Nigri reveals drivers in fungal speciation.</title>
        <authorList>
            <consortium name="DOE Joint Genome Institute"/>
            <person name="Vesth T.C."/>
            <person name="Nybo J."/>
            <person name="Theobald S."/>
            <person name="Brandl J."/>
            <person name="Frisvad J.C."/>
            <person name="Nielsen K.F."/>
            <person name="Lyhne E.K."/>
            <person name="Kogle M.E."/>
            <person name="Kuo A."/>
            <person name="Riley R."/>
            <person name="Clum A."/>
            <person name="Nolan M."/>
            <person name="Lipzen A."/>
            <person name="Salamov A."/>
            <person name="Henrissat B."/>
            <person name="Wiebenga A."/>
            <person name="De Vries R.P."/>
            <person name="Grigoriev I.V."/>
            <person name="Mortensen U.H."/>
            <person name="Andersen M.R."/>
            <person name="Baker S.E."/>
        </authorList>
    </citation>
    <scope>NUCLEOTIDE SEQUENCE [LARGE SCALE GENOMIC DNA]</scope>
    <source>
        <strain evidence="4 5">CBS 117.55</strain>
    </source>
</reference>
<keyword evidence="2" id="KW-0732">Signal</keyword>
<evidence type="ECO:0000313" key="4">
    <source>
        <dbReference type="EMBL" id="PWY89145.1"/>
    </source>
</evidence>
<dbReference type="VEuPathDB" id="FungiDB:BO70DRAFT_350378"/>
<proteinExistence type="inferred from homology"/>
<dbReference type="Proteomes" id="UP000247233">
    <property type="component" value="Unassembled WGS sequence"/>
</dbReference>
<comment type="caution">
    <text evidence="4">The sequence shown here is derived from an EMBL/GenBank/DDBJ whole genome shotgun (WGS) entry which is preliminary data.</text>
</comment>
<organism evidence="4 5">
    <name type="scientific">Aspergillus heteromorphus CBS 117.55</name>
    <dbReference type="NCBI Taxonomy" id="1448321"/>
    <lineage>
        <taxon>Eukaryota</taxon>
        <taxon>Fungi</taxon>
        <taxon>Dikarya</taxon>
        <taxon>Ascomycota</taxon>
        <taxon>Pezizomycotina</taxon>
        <taxon>Eurotiomycetes</taxon>
        <taxon>Eurotiomycetidae</taxon>
        <taxon>Eurotiales</taxon>
        <taxon>Aspergillaceae</taxon>
        <taxon>Aspergillus</taxon>
        <taxon>Aspergillus subgen. Circumdati</taxon>
    </lineage>
</organism>
<dbReference type="CDD" id="cd23507">
    <property type="entry name" value="hydrophobin_I"/>
    <property type="match status" value="1"/>
</dbReference>
<feature type="region of interest" description="Disordered" evidence="3">
    <location>
        <begin position="19"/>
        <end position="52"/>
    </location>
</feature>
<accession>A0A317WSS4</accession>
<name>A0A317WSS4_9EURO</name>
<dbReference type="GeneID" id="37063928"/>
<evidence type="ECO:0000256" key="2">
    <source>
        <dbReference type="RuleBase" id="RU365009"/>
    </source>
</evidence>
<dbReference type="GO" id="GO:0005199">
    <property type="term" value="F:structural constituent of cell wall"/>
    <property type="evidence" value="ECO:0007669"/>
    <property type="project" value="InterPro"/>
</dbReference>
<sequence length="127" mass="12612">MQLTTALSILAIATTAFASPAPQGSSSAEAQAAQVANSESGSSTSEGTVPQSSCIPPVLCCGSLTTPLDPLLDPILSDLDIDASSIVGSVGLACKTYDTSCTSAPQCCSEVNLLNGLLALGCSAMEQ</sequence>
<dbReference type="OrthoDB" id="4225815at2759"/>
<evidence type="ECO:0000256" key="3">
    <source>
        <dbReference type="SAM" id="MobiDB-lite"/>
    </source>
</evidence>
<feature type="compositionally biased region" description="Low complexity" evidence="3">
    <location>
        <begin position="19"/>
        <end position="48"/>
    </location>
</feature>
<dbReference type="EMBL" id="MSFL01000004">
    <property type="protein sequence ID" value="PWY89145.1"/>
    <property type="molecule type" value="Genomic_DNA"/>
</dbReference>
<evidence type="ECO:0000313" key="5">
    <source>
        <dbReference type="Proteomes" id="UP000247233"/>
    </source>
</evidence>
<evidence type="ECO:0000256" key="1">
    <source>
        <dbReference type="ARBA" id="ARBA00023157"/>
    </source>
</evidence>
<gene>
    <name evidence="4" type="ORF">BO70DRAFT_350378</name>
</gene>
<dbReference type="InterPro" id="IPR001338">
    <property type="entry name" value="Class_I_Hydrophobin"/>
</dbReference>
<dbReference type="Pfam" id="PF01185">
    <property type="entry name" value="Hydrophobin"/>
    <property type="match status" value="1"/>
</dbReference>
<feature type="signal peptide" evidence="2">
    <location>
        <begin position="1"/>
        <end position="18"/>
    </location>
</feature>
<comment type="similarity">
    <text evidence="2">Belongs to the fungal hydrophobin family.</text>
</comment>
<keyword evidence="2" id="KW-0134">Cell wall</keyword>
<keyword evidence="5" id="KW-1185">Reference proteome</keyword>
<dbReference type="RefSeq" id="XP_025402332.1">
    <property type="nucleotide sequence ID" value="XM_025541691.1"/>
</dbReference>
<dbReference type="GO" id="GO:0009277">
    <property type="term" value="C:fungal-type cell wall"/>
    <property type="evidence" value="ECO:0007669"/>
    <property type="project" value="InterPro"/>
</dbReference>
<comment type="subcellular location">
    <subcellularLocation>
        <location evidence="2">Secreted</location>
        <location evidence="2">Cell wall</location>
    </subcellularLocation>
</comment>
<dbReference type="AlphaFoldDB" id="A0A317WSS4"/>
<feature type="chain" id="PRO_5016195340" description="Hydrophobin" evidence="2">
    <location>
        <begin position="19"/>
        <end position="127"/>
    </location>
</feature>
<keyword evidence="1 2" id="KW-1015">Disulfide bond</keyword>